<dbReference type="AlphaFoldDB" id="A0A914BUA3"/>
<organism evidence="2 3">
    <name type="scientific">Acrobeloides nanus</name>
    <dbReference type="NCBI Taxonomy" id="290746"/>
    <lineage>
        <taxon>Eukaryota</taxon>
        <taxon>Metazoa</taxon>
        <taxon>Ecdysozoa</taxon>
        <taxon>Nematoda</taxon>
        <taxon>Chromadorea</taxon>
        <taxon>Rhabditida</taxon>
        <taxon>Tylenchina</taxon>
        <taxon>Cephalobomorpha</taxon>
        <taxon>Cephaloboidea</taxon>
        <taxon>Cephalobidae</taxon>
        <taxon>Acrobeloides</taxon>
    </lineage>
</organism>
<evidence type="ECO:0000313" key="2">
    <source>
        <dbReference type="Proteomes" id="UP000887540"/>
    </source>
</evidence>
<name>A0A914BUA3_9BILA</name>
<dbReference type="WBParaSite" id="ACRNAN_Path_1004.g3856.t2">
    <property type="protein sequence ID" value="ACRNAN_Path_1004.g3856.t2"/>
    <property type="gene ID" value="ACRNAN_Path_1004.g3856"/>
</dbReference>
<evidence type="ECO:0000313" key="3">
    <source>
        <dbReference type="WBParaSite" id="ACRNAN_Path_1004.g3856.t2"/>
    </source>
</evidence>
<keyword evidence="2" id="KW-1185">Reference proteome</keyword>
<proteinExistence type="predicted"/>
<dbReference type="SUPFAM" id="SSF47391">
    <property type="entry name" value="Dimerization-anchoring domain of cAMP-dependent PK regulatory subunit"/>
    <property type="match status" value="1"/>
</dbReference>
<accession>A0A914BUA3</accession>
<protein>
    <submittedName>
        <fullName evidence="3">Uncharacterized protein</fullName>
    </submittedName>
</protein>
<dbReference type="Gene3D" id="1.20.890.10">
    <property type="entry name" value="cAMP-dependent protein kinase regulatory subunit, dimerization-anchoring domain"/>
    <property type="match status" value="1"/>
</dbReference>
<reference evidence="3" key="1">
    <citation type="submission" date="2022-11" db="UniProtKB">
        <authorList>
            <consortium name="WormBaseParasite"/>
        </authorList>
    </citation>
    <scope>IDENTIFICATION</scope>
</reference>
<feature type="compositionally biased region" description="Basic and acidic residues" evidence="1">
    <location>
        <begin position="87"/>
        <end position="100"/>
    </location>
</feature>
<dbReference type="CDD" id="cd22978">
    <property type="entry name" value="DD_AK5"/>
    <property type="match status" value="1"/>
</dbReference>
<sequence length="152" mass="16906">MGAEAKRYLQEHSIPQLFESLMTGLIYNKPEDPIDFLDGCIKNLRQNPDLSLRWDSFVDTENGPVGLKGESNVPEWEPGGVKKLSTKKGEKSKSSKKGELPPKSTHSSKERIASTTHNTDDEAEEKLNDIRISGIKAKSVSQQTTGSEENEY</sequence>
<feature type="compositionally biased region" description="Polar residues" evidence="1">
    <location>
        <begin position="139"/>
        <end position="152"/>
    </location>
</feature>
<evidence type="ECO:0000256" key="1">
    <source>
        <dbReference type="SAM" id="MobiDB-lite"/>
    </source>
</evidence>
<dbReference type="Proteomes" id="UP000887540">
    <property type="component" value="Unplaced"/>
</dbReference>
<feature type="region of interest" description="Disordered" evidence="1">
    <location>
        <begin position="61"/>
        <end position="152"/>
    </location>
</feature>